<keyword evidence="4" id="KW-0378">Hydrolase</keyword>
<accession>A0ABQ6LZZ7</accession>
<keyword evidence="4" id="KW-0121">Carboxypeptidase</keyword>
<dbReference type="PROSITE" id="PS52035">
    <property type="entry name" value="PEPTIDASE_M14"/>
    <property type="match status" value="1"/>
</dbReference>
<organism evidence="4 5">
    <name type="scientific">Biformimicrobium ophioploci</name>
    <dbReference type="NCBI Taxonomy" id="3036711"/>
    <lineage>
        <taxon>Bacteria</taxon>
        <taxon>Pseudomonadati</taxon>
        <taxon>Pseudomonadota</taxon>
        <taxon>Gammaproteobacteria</taxon>
        <taxon>Cellvibrionales</taxon>
        <taxon>Microbulbiferaceae</taxon>
        <taxon>Biformimicrobium</taxon>
    </lineage>
</organism>
<dbReference type="Gene3D" id="3.40.630.10">
    <property type="entry name" value="Zn peptidases"/>
    <property type="match status" value="1"/>
</dbReference>
<protein>
    <submittedName>
        <fullName evidence="4">M14-type cytosolic carboxypeptidase</fullName>
    </submittedName>
</protein>
<name>A0ABQ6LZZ7_9GAMM</name>
<dbReference type="InterPro" id="IPR050821">
    <property type="entry name" value="Cytosolic_carboxypeptidase"/>
</dbReference>
<dbReference type="SMART" id="SM00631">
    <property type="entry name" value="Zn_pept"/>
    <property type="match status" value="1"/>
</dbReference>
<dbReference type="RefSeq" id="WP_285764285.1">
    <property type="nucleotide sequence ID" value="NZ_BSYJ01000003.1"/>
</dbReference>
<comment type="similarity">
    <text evidence="2">Belongs to the peptidase M14 family.</text>
</comment>
<keyword evidence="4" id="KW-0645">Protease</keyword>
<dbReference type="Proteomes" id="UP001224392">
    <property type="component" value="Unassembled WGS sequence"/>
</dbReference>
<dbReference type="CDD" id="cd06237">
    <property type="entry name" value="M14_Nna1-like"/>
    <property type="match status" value="1"/>
</dbReference>
<evidence type="ECO:0000259" key="3">
    <source>
        <dbReference type="PROSITE" id="PS52035"/>
    </source>
</evidence>
<dbReference type="SUPFAM" id="SSF53187">
    <property type="entry name" value="Zn-dependent exopeptidases"/>
    <property type="match status" value="1"/>
</dbReference>
<evidence type="ECO:0000256" key="1">
    <source>
        <dbReference type="ARBA" id="ARBA00001947"/>
    </source>
</evidence>
<reference evidence="4 5" key="1">
    <citation type="submission" date="2023-04" db="EMBL/GenBank/DDBJ databases">
        <title>Marinobulbifer ophiurae gen. nov., sp. Nov., isolate from tissue of brittle star Ophioplocus japonicus.</title>
        <authorList>
            <person name="Kawano K."/>
            <person name="Sawayama S."/>
            <person name="Nakagawa S."/>
        </authorList>
    </citation>
    <scope>NUCLEOTIDE SEQUENCE [LARGE SCALE GENOMIC DNA]</scope>
    <source>
        <strain evidence="4 5">NKW57</strain>
    </source>
</reference>
<dbReference type="PROSITE" id="PS51257">
    <property type="entry name" value="PROKAR_LIPOPROTEIN"/>
    <property type="match status" value="1"/>
</dbReference>
<keyword evidence="5" id="KW-1185">Reference proteome</keyword>
<dbReference type="PANTHER" id="PTHR12756">
    <property type="entry name" value="CYTOSOLIC CARBOXYPEPTIDASE"/>
    <property type="match status" value="1"/>
</dbReference>
<dbReference type="GO" id="GO:0004180">
    <property type="term" value="F:carboxypeptidase activity"/>
    <property type="evidence" value="ECO:0007669"/>
    <property type="project" value="UniProtKB-KW"/>
</dbReference>
<evidence type="ECO:0000313" key="5">
    <source>
        <dbReference type="Proteomes" id="UP001224392"/>
    </source>
</evidence>
<gene>
    <name evidence="4" type="ORF">MNKW57_19910</name>
</gene>
<proteinExistence type="inferred from homology"/>
<dbReference type="EMBL" id="BSYJ01000003">
    <property type="protein sequence ID" value="GMG87670.1"/>
    <property type="molecule type" value="Genomic_DNA"/>
</dbReference>
<dbReference type="PANTHER" id="PTHR12756:SF11">
    <property type="entry name" value="CYTOSOLIC CARBOXYPEPTIDASE 1"/>
    <property type="match status" value="1"/>
</dbReference>
<evidence type="ECO:0000256" key="2">
    <source>
        <dbReference type="PROSITE-ProRule" id="PRU01379"/>
    </source>
</evidence>
<comment type="cofactor">
    <cofactor evidence="1">
        <name>Zn(2+)</name>
        <dbReference type="ChEBI" id="CHEBI:29105"/>
    </cofactor>
</comment>
<dbReference type="InterPro" id="IPR000834">
    <property type="entry name" value="Peptidase_M14"/>
</dbReference>
<feature type="active site" description="Proton donor/acceptor" evidence="2">
    <location>
        <position position="364"/>
    </location>
</feature>
<sequence>MINFQNRIFGRAGLILLAIAQVLLLASCSKVSDCASGAVKLSRDFEAGRFNQCKVQPGFQFELKLVPENRPINPSPWYAFRVDSELDTAIRVNLNYTDGFHRYLPKFSSDKINWQPLSDSQIEVAEDGRSATLRLDVRKGSQWVAAQPILDNANYDRWMSGLLQGAIAAQSEQAGESLEGRAINAITAGSAEAYAPRILLLGRQHPPEITGALAMRAFVERVFEGDALSRSFLEQFRVVVIPNMNPDGVANGNWRHNSGGTDLNRDWGPFEQQETRQVIRYLESRFGDAPVWGMLDFHSTKKNVLYTQADGQTIFSDFTRLWAERMNASPAPIKFEREATHKNNLATTKTYFFKRYQVPSITFELDDVAPPADIVPTARIAAETYMSLLLEHRGSLAAAGEQAETEAVSAQTE</sequence>
<evidence type="ECO:0000313" key="4">
    <source>
        <dbReference type="EMBL" id="GMG87670.1"/>
    </source>
</evidence>
<dbReference type="Gene3D" id="2.60.40.3120">
    <property type="match status" value="1"/>
</dbReference>
<dbReference type="Pfam" id="PF00246">
    <property type="entry name" value="Peptidase_M14"/>
    <property type="match status" value="1"/>
</dbReference>
<comment type="caution">
    <text evidence="4">The sequence shown here is derived from an EMBL/GenBank/DDBJ whole genome shotgun (WGS) entry which is preliminary data.</text>
</comment>
<feature type="domain" description="Peptidase M14" evidence="3">
    <location>
        <begin position="147"/>
        <end position="392"/>
    </location>
</feature>